<dbReference type="Proteomes" id="UP000076532">
    <property type="component" value="Unassembled WGS sequence"/>
</dbReference>
<dbReference type="STRING" id="436010.A0A166S3V6"/>
<dbReference type="OrthoDB" id="891726at2759"/>
<dbReference type="Pfam" id="PF04450">
    <property type="entry name" value="BSP"/>
    <property type="match status" value="1"/>
</dbReference>
<organism evidence="2 3">
    <name type="scientific">Athelia psychrophila</name>
    <dbReference type="NCBI Taxonomy" id="1759441"/>
    <lineage>
        <taxon>Eukaryota</taxon>
        <taxon>Fungi</taxon>
        <taxon>Dikarya</taxon>
        <taxon>Basidiomycota</taxon>
        <taxon>Agaricomycotina</taxon>
        <taxon>Agaricomycetes</taxon>
        <taxon>Agaricomycetidae</taxon>
        <taxon>Atheliales</taxon>
        <taxon>Atheliaceae</taxon>
        <taxon>Athelia</taxon>
    </lineage>
</organism>
<accession>A0A166S3V6</accession>
<reference evidence="2 3" key="1">
    <citation type="journal article" date="2016" name="Mol. Biol. Evol.">
        <title>Comparative Genomics of Early-Diverging Mushroom-Forming Fungi Provides Insights into the Origins of Lignocellulose Decay Capabilities.</title>
        <authorList>
            <person name="Nagy L.G."/>
            <person name="Riley R."/>
            <person name="Tritt A."/>
            <person name="Adam C."/>
            <person name="Daum C."/>
            <person name="Floudas D."/>
            <person name="Sun H."/>
            <person name="Yadav J.S."/>
            <person name="Pangilinan J."/>
            <person name="Larsson K.H."/>
            <person name="Matsuura K."/>
            <person name="Barry K."/>
            <person name="Labutti K."/>
            <person name="Kuo R."/>
            <person name="Ohm R.A."/>
            <person name="Bhattacharya S.S."/>
            <person name="Shirouzu T."/>
            <person name="Yoshinaga Y."/>
            <person name="Martin F.M."/>
            <person name="Grigoriev I.V."/>
            <person name="Hibbett D.S."/>
        </authorList>
    </citation>
    <scope>NUCLEOTIDE SEQUENCE [LARGE SCALE GENOMIC DNA]</scope>
    <source>
        <strain evidence="2 3">CBS 109695</strain>
    </source>
</reference>
<proteinExistence type="predicted"/>
<dbReference type="InterPro" id="IPR007541">
    <property type="entry name" value="Uncharacterised_BSP"/>
</dbReference>
<feature type="region of interest" description="Disordered" evidence="1">
    <location>
        <begin position="1"/>
        <end position="23"/>
    </location>
</feature>
<protein>
    <submittedName>
        <fullName evidence="2">Plant basic secretory protein</fullName>
    </submittedName>
</protein>
<evidence type="ECO:0000256" key="1">
    <source>
        <dbReference type="SAM" id="MobiDB-lite"/>
    </source>
</evidence>
<gene>
    <name evidence="2" type="ORF">FIBSPDRAFT_947375</name>
</gene>
<dbReference type="AlphaFoldDB" id="A0A166S3V6"/>
<keyword evidence="3" id="KW-1185">Reference proteome</keyword>
<dbReference type="EMBL" id="KV417501">
    <property type="protein sequence ID" value="KZP28981.1"/>
    <property type="molecule type" value="Genomic_DNA"/>
</dbReference>
<sequence length="229" mass="25845">MRLPTPPLAEAAPVPPPKKPEPNYKIPKFDLRVEDLAHPGAVVFFALIHPTEALTDAVLASYQWLYTLDTVPTNVEKITLILREMDGVAYTTGSHTEKEIHFSLDHILNSIDRAQDEINGVLVHEVVHCYQHNAKGTAPGGLIEGVADYVRLHAKLGPPHWRPRGGDRWDAGYDLTAYFLDWIDQQHGENSIRTLNASMKDHEWDEKLVKDVTGQTVKQLWKLYSESLN</sequence>
<dbReference type="PANTHER" id="PTHR33321:SF12">
    <property type="entry name" value="PLANT BASIC SECRETORY PROTEIN (BSP) FAMILY PROTEIN"/>
    <property type="match status" value="1"/>
</dbReference>
<evidence type="ECO:0000313" key="2">
    <source>
        <dbReference type="EMBL" id="KZP28981.1"/>
    </source>
</evidence>
<feature type="compositionally biased region" description="Pro residues" evidence="1">
    <location>
        <begin position="1"/>
        <end position="17"/>
    </location>
</feature>
<evidence type="ECO:0000313" key="3">
    <source>
        <dbReference type="Proteomes" id="UP000076532"/>
    </source>
</evidence>
<dbReference type="PANTHER" id="PTHR33321">
    <property type="match status" value="1"/>
</dbReference>
<name>A0A166S3V6_9AGAM</name>